<dbReference type="OrthoDB" id="2353585at2"/>
<dbReference type="AlphaFoldDB" id="A0A1M7QC90"/>
<name>A0A1M7QC90_9BACI</name>
<organism evidence="1 2">
    <name type="scientific">Gracilibacillus kekensis</name>
    <dbReference type="NCBI Taxonomy" id="1027249"/>
    <lineage>
        <taxon>Bacteria</taxon>
        <taxon>Bacillati</taxon>
        <taxon>Bacillota</taxon>
        <taxon>Bacilli</taxon>
        <taxon>Bacillales</taxon>
        <taxon>Bacillaceae</taxon>
        <taxon>Gracilibacillus</taxon>
    </lineage>
</organism>
<keyword evidence="2" id="KW-1185">Reference proteome</keyword>
<proteinExistence type="predicted"/>
<evidence type="ECO:0000313" key="1">
    <source>
        <dbReference type="EMBL" id="SHN28146.1"/>
    </source>
</evidence>
<accession>A0A1M7QC90</accession>
<dbReference type="EMBL" id="FRCZ01000006">
    <property type="protein sequence ID" value="SHN28146.1"/>
    <property type="molecule type" value="Genomic_DNA"/>
</dbReference>
<sequence length="94" mass="10175">MGKETLIKGIAAGALVGGLLTLFDRDTRIFVSKNLKNCGDKSVYYAKNPADAIHQLNAGYAKCSEQLSSGLTTALDMLNQLQEVTKKIDNRDAK</sequence>
<reference evidence="1 2" key="1">
    <citation type="submission" date="2016-11" db="EMBL/GenBank/DDBJ databases">
        <authorList>
            <person name="Jaros S."/>
            <person name="Januszkiewicz K."/>
            <person name="Wedrychowicz H."/>
        </authorList>
    </citation>
    <scope>NUCLEOTIDE SEQUENCE [LARGE SCALE GENOMIC DNA]</scope>
    <source>
        <strain evidence="1 2">CGMCC 1.10681</strain>
    </source>
</reference>
<dbReference type="STRING" id="1027249.SAMN05216179_3032"/>
<gene>
    <name evidence="1" type="ORF">SAMN05216179_3032</name>
</gene>
<dbReference type="Proteomes" id="UP000184184">
    <property type="component" value="Unassembled WGS sequence"/>
</dbReference>
<evidence type="ECO:0000313" key="2">
    <source>
        <dbReference type="Proteomes" id="UP000184184"/>
    </source>
</evidence>
<dbReference type="RefSeq" id="WP_073202681.1">
    <property type="nucleotide sequence ID" value="NZ_FRCZ01000006.1"/>
</dbReference>
<evidence type="ECO:0008006" key="3">
    <source>
        <dbReference type="Google" id="ProtNLM"/>
    </source>
</evidence>
<protein>
    <recommendedName>
        <fullName evidence="3">YtxH domain-containing protein</fullName>
    </recommendedName>
</protein>